<dbReference type="HOGENOM" id="CLU_3126918_0_0_1"/>
<dbReference type="Proteomes" id="UP000015104">
    <property type="component" value="Unassembled WGS sequence"/>
</dbReference>
<sequence length="50" mass="5759">MFKLSTLQVIVIIQLDIVQKIVAYSATVTDEHFVQYIESTQMAHDDDQMT</sequence>
<reference evidence="2" key="1">
    <citation type="submission" date="2011-08" db="EMBL/GenBank/DDBJ databases">
        <authorList>
            <person name="Rombauts S."/>
        </authorList>
    </citation>
    <scope>NUCLEOTIDE SEQUENCE</scope>
    <source>
        <strain evidence="2">London</strain>
    </source>
</reference>
<dbReference type="EMBL" id="CAEY01000349">
    <property type="status" value="NOT_ANNOTATED_CDS"/>
    <property type="molecule type" value="Genomic_DNA"/>
</dbReference>
<reference evidence="1" key="2">
    <citation type="submission" date="2015-06" db="UniProtKB">
        <authorList>
            <consortium name="EnsemblMetazoa"/>
        </authorList>
    </citation>
    <scope>IDENTIFICATION</scope>
</reference>
<evidence type="ECO:0000313" key="2">
    <source>
        <dbReference type="Proteomes" id="UP000015104"/>
    </source>
</evidence>
<protein>
    <submittedName>
        <fullName evidence="1">Uncharacterized protein</fullName>
    </submittedName>
</protein>
<proteinExistence type="predicted"/>
<dbReference type="AlphaFoldDB" id="T1KQD4"/>
<evidence type="ECO:0000313" key="1">
    <source>
        <dbReference type="EnsemblMetazoa" id="tetur17g03730.1"/>
    </source>
</evidence>
<keyword evidence="2" id="KW-1185">Reference proteome</keyword>
<name>T1KQD4_TETUR</name>
<dbReference type="EnsemblMetazoa" id="tetur17g03730.1">
    <property type="protein sequence ID" value="tetur17g03730.1"/>
    <property type="gene ID" value="tetur17g03730"/>
</dbReference>
<accession>T1KQD4</accession>
<organism evidence="1 2">
    <name type="scientific">Tetranychus urticae</name>
    <name type="common">Two-spotted spider mite</name>
    <dbReference type="NCBI Taxonomy" id="32264"/>
    <lineage>
        <taxon>Eukaryota</taxon>
        <taxon>Metazoa</taxon>
        <taxon>Ecdysozoa</taxon>
        <taxon>Arthropoda</taxon>
        <taxon>Chelicerata</taxon>
        <taxon>Arachnida</taxon>
        <taxon>Acari</taxon>
        <taxon>Acariformes</taxon>
        <taxon>Trombidiformes</taxon>
        <taxon>Prostigmata</taxon>
        <taxon>Eleutherengona</taxon>
        <taxon>Raphignathae</taxon>
        <taxon>Tetranychoidea</taxon>
        <taxon>Tetranychidae</taxon>
        <taxon>Tetranychus</taxon>
    </lineage>
</organism>